<organism evidence="2 3">
    <name type="scientific">Gloeothece citriformis (strain PCC 7424)</name>
    <name type="common">Cyanothece sp. (strain PCC 7424)</name>
    <dbReference type="NCBI Taxonomy" id="65393"/>
    <lineage>
        <taxon>Bacteria</taxon>
        <taxon>Bacillati</taxon>
        <taxon>Cyanobacteriota</taxon>
        <taxon>Cyanophyceae</taxon>
        <taxon>Oscillatoriophycideae</taxon>
        <taxon>Chroococcales</taxon>
        <taxon>Aphanothecaceae</taxon>
        <taxon>Gloeothece</taxon>
        <taxon>Gloeothece citriformis</taxon>
    </lineage>
</organism>
<dbReference type="InterPro" id="IPR012296">
    <property type="entry name" value="Nuclease_put_TT1808"/>
</dbReference>
<dbReference type="PANTHER" id="PTHR47152">
    <property type="entry name" value="SLR2084 PROTEIN-RELATED"/>
    <property type="match status" value="1"/>
</dbReference>
<dbReference type="AlphaFoldDB" id="B7K942"/>
<reference evidence="3" key="1">
    <citation type="journal article" date="2011" name="MBio">
        <title>Novel metabolic attributes of the genus Cyanothece, comprising a group of unicellular nitrogen-fixing Cyanobacteria.</title>
        <authorList>
            <person name="Bandyopadhyay A."/>
            <person name="Elvitigala T."/>
            <person name="Welsh E."/>
            <person name="Stockel J."/>
            <person name="Liberton M."/>
            <person name="Min H."/>
            <person name="Sherman L.A."/>
            <person name="Pakrasi H.B."/>
        </authorList>
    </citation>
    <scope>NUCLEOTIDE SEQUENCE [LARGE SCALE GENOMIC DNA]</scope>
    <source>
        <strain evidence="3">PCC 7424</strain>
    </source>
</reference>
<dbReference type="HOGENOM" id="CLU_098557_0_0_3"/>
<dbReference type="eggNOG" id="COG4636">
    <property type="taxonomic scope" value="Bacteria"/>
</dbReference>
<dbReference type="SUPFAM" id="SSF52980">
    <property type="entry name" value="Restriction endonuclease-like"/>
    <property type="match status" value="1"/>
</dbReference>
<proteinExistence type="predicted"/>
<dbReference type="KEGG" id="cyc:PCC7424_4447"/>
<dbReference type="STRING" id="65393.PCC7424_4447"/>
<dbReference type="PANTHER" id="PTHR47152:SF1">
    <property type="entry name" value="SLL1186 PROTEIN"/>
    <property type="match status" value="1"/>
</dbReference>
<dbReference type="EMBL" id="CP001291">
    <property type="protein sequence ID" value="ACK72811.1"/>
    <property type="molecule type" value="Genomic_DNA"/>
</dbReference>
<accession>B7K942</accession>
<gene>
    <name evidence="2" type="ordered locus">PCC7424_4447</name>
</gene>
<dbReference type="RefSeq" id="WP_015956395.1">
    <property type="nucleotide sequence ID" value="NC_011729.1"/>
</dbReference>
<name>B7K942_GLOC7</name>
<dbReference type="Gene3D" id="3.90.1570.10">
    <property type="entry name" value="tt1808, chain A"/>
    <property type="match status" value="1"/>
</dbReference>
<dbReference type="InterPro" id="IPR008538">
    <property type="entry name" value="Uma2"/>
</dbReference>
<protein>
    <recommendedName>
        <fullName evidence="1">Putative restriction endonuclease domain-containing protein</fullName>
    </recommendedName>
</protein>
<dbReference type="OrthoDB" id="5768410at2"/>
<keyword evidence="3" id="KW-1185">Reference proteome</keyword>
<dbReference type="CDD" id="cd06260">
    <property type="entry name" value="DUF820-like"/>
    <property type="match status" value="1"/>
</dbReference>
<evidence type="ECO:0000259" key="1">
    <source>
        <dbReference type="Pfam" id="PF05685"/>
    </source>
</evidence>
<dbReference type="Pfam" id="PF05685">
    <property type="entry name" value="Uma2"/>
    <property type="match status" value="1"/>
</dbReference>
<evidence type="ECO:0000313" key="3">
    <source>
        <dbReference type="Proteomes" id="UP000002384"/>
    </source>
</evidence>
<sequence length="215" mass="24622">MTPTAINLPLEAGQNITLSPVSWSRFEQVLAELPQRRLSRLAYANKILEIMTPLPEHERAKIVLADLVKTLLRLQKRPWEALGSTTFKRQEMAVGVEPDECFYIQNYQAVIGKDTLDLNSDPPPDLAIEIDVTSITKQAAYLTLKVPELWIYTQGKLTIYIFQEDQYQLSNNSLIFAGIPIIELIERFMKRAKIVGVSQMLLEFEEYVNNLLLKK</sequence>
<dbReference type="Proteomes" id="UP000002384">
    <property type="component" value="Chromosome"/>
</dbReference>
<evidence type="ECO:0000313" key="2">
    <source>
        <dbReference type="EMBL" id="ACK72811.1"/>
    </source>
</evidence>
<dbReference type="InterPro" id="IPR011335">
    <property type="entry name" value="Restrct_endonuc-II-like"/>
</dbReference>
<feature type="domain" description="Putative restriction endonuclease" evidence="1">
    <location>
        <begin position="31"/>
        <end position="171"/>
    </location>
</feature>